<evidence type="ECO:0000313" key="1">
    <source>
        <dbReference type="EMBL" id="SEJ29542.1"/>
    </source>
</evidence>
<name>A0A1H6XXC8_9FLAO</name>
<dbReference type="STRING" id="402734.SAMN05660918_2876"/>
<organism evidence="1 2">
    <name type="scientific">Flavobacterium terrigena</name>
    <dbReference type="NCBI Taxonomy" id="402734"/>
    <lineage>
        <taxon>Bacteria</taxon>
        <taxon>Pseudomonadati</taxon>
        <taxon>Bacteroidota</taxon>
        <taxon>Flavobacteriia</taxon>
        <taxon>Flavobacteriales</taxon>
        <taxon>Flavobacteriaceae</taxon>
        <taxon>Flavobacterium</taxon>
    </lineage>
</organism>
<dbReference type="RefSeq" id="WP_091315363.1">
    <property type="nucleotide sequence ID" value="NZ_CBCSJU010000009.1"/>
</dbReference>
<keyword evidence="2" id="KW-1185">Reference proteome</keyword>
<accession>A0A1H6XXC8</accession>
<dbReference type="Proteomes" id="UP000199702">
    <property type="component" value="Unassembled WGS sequence"/>
</dbReference>
<dbReference type="AlphaFoldDB" id="A0A1H6XXC8"/>
<dbReference type="OrthoDB" id="4301792at2"/>
<sequence>MKNKILYFLILSLFINCKKEKIKIEKQTKIEQIYAENNYGMFGKINLKIYSDSSYTCVRYETSPNYEKTEKFDGFFKIINDTINFFPSDFKPNYSTKAVIKNNFVEFVDGEFPLKIEIKRNKLKSKNSLKFDKIKDYAIFSFDEKYHSNIYYGYKPKSIKAYDLKQNDLEKLDNILKKCFAENNSKLKDINNYVKQCIVVINPEKKLKFG</sequence>
<evidence type="ECO:0000313" key="2">
    <source>
        <dbReference type="Proteomes" id="UP000199702"/>
    </source>
</evidence>
<gene>
    <name evidence="1" type="ORF">SAMN05660918_2876</name>
</gene>
<protein>
    <submittedName>
        <fullName evidence="1">Uncharacterized protein</fullName>
    </submittedName>
</protein>
<reference evidence="2" key="1">
    <citation type="submission" date="2016-10" db="EMBL/GenBank/DDBJ databases">
        <authorList>
            <person name="Varghese N."/>
            <person name="Submissions S."/>
        </authorList>
    </citation>
    <scope>NUCLEOTIDE SEQUENCE [LARGE SCALE GENOMIC DNA]</scope>
    <source>
        <strain evidence="2">DSM 17934</strain>
    </source>
</reference>
<dbReference type="EMBL" id="FNYA01000009">
    <property type="protein sequence ID" value="SEJ29542.1"/>
    <property type="molecule type" value="Genomic_DNA"/>
</dbReference>
<proteinExistence type="predicted"/>